<evidence type="ECO:0000256" key="1">
    <source>
        <dbReference type="ARBA" id="ARBA00023015"/>
    </source>
</evidence>
<evidence type="ECO:0000259" key="5">
    <source>
        <dbReference type="PROSITE" id="PS50043"/>
    </source>
</evidence>
<dbReference type="Pfam" id="PF00196">
    <property type="entry name" value="GerE"/>
    <property type="match status" value="1"/>
</dbReference>
<dbReference type="SMART" id="SM00421">
    <property type="entry name" value="HTH_LUXR"/>
    <property type="match status" value="1"/>
</dbReference>
<accession>A0AAE9LV99</accession>
<dbReference type="CDD" id="cd06170">
    <property type="entry name" value="LuxR_C_like"/>
    <property type="match status" value="1"/>
</dbReference>
<gene>
    <name evidence="6" type="ORF">G9399_27520</name>
</gene>
<dbReference type="GO" id="GO:0006355">
    <property type="term" value="P:regulation of DNA-templated transcription"/>
    <property type="evidence" value="ECO:0007669"/>
    <property type="project" value="InterPro"/>
</dbReference>
<keyword evidence="1" id="KW-0805">Transcription regulation</keyword>
<name>A0AAE9LV99_SERFO</name>
<evidence type="ECO:0000256" key="4">
    <source>
        <dbReference type="ARBA" id="ARBA00023163"/>
    </source>
</evidence>
<sequence>MTVWHRLTSREREVLHLLFDGFSLTEVAKRLKRNIKTVSAHKRNSMQKLGVYDDAELFALRMHFFGAEKILSAGFWR</sequence>
<dbReference type="Gene3D" id="1.10.10.10">
    <property type="entry name" value="Winged helix-like DNA-binding domain superfamily/Winged helix DNA-binding domain"/>
    <property type="match status" value="1"/>
</dbReference>
<evidence type="ECO:0000256" key="2">
    <source>
        <dbReference type="ARBA" id="ARBA00023125"/>
    </source>
</evidence>
<keyword evidence="2" id="KW-0238">DNA-binding</keyword>
<dbReference type="PANTHER" id="PTHR44688:SF16">
    <property type="entry name" value="DNA-BINDING TRANSCRIPTIONAL ACTIVATOR DEVR_DOSR"/>
    <property type="match status" value="1"/>
</dbReference>
<dbReference type="InterPro" id="IPR000792">
    <property type="entry name" value="Tscrpt_reg_LuxR_C"/>
</dbReference>
<dbReference type="PROSITE" id="PS50043">
    <property type="entry name" value="HTH_LUXR_2"/>
    <property type="match status" value="1"/>
</dbReference>
<evidence type="ECO:0000256" key="3">
    <source>
        <dbReference type="ARBA" id="ARBA00023159"/>
    </source>
</evidence>
<dbReference type="EMBL" id="CP054160">
    <property type="protein sequence ID" value="USN89310.1"/>
    <property type="molecule type" value="Genomic_DNA"/>
</dbReference>
<dbReference type="GO" id="GO:0003677">
    <property type="term" value="F:DNA binding"/>
    <property type="evidence" value="ECO:0007669"/>
    <property type="project" value="UniProtKB-KW"/>
</dbReference>
<keyword evidence="4" id="KW-0804">Transcription</keyword>
<dbReference type="PRINTS" id="PR00038">
    <property type="entry name" value="HTHLUXR"/>
</dbReference>
<reference evidence="7" key="1">
    <citation type="submission" date="2020-03" db="EMBL/GenBank/DDBJ databases">
        <title>Genome sequences of seven Enterobacteriaceae strains isolated from Canadian wastewater treatment facilities.</title>
        <authorList>
            <person name="Huang H."/>
            <person name="Chmara J.T."/>
            <person name="Duceppe M.-O."/>
        </authorList>
    </citation>
    <scope>NUCLEOTIDE SEQUENCE [LARGE SCALE GENOMIC DNA]</scope>
    <source>
        <strain evidence="7">Biosolid 3</strain>
    </source>
</reference>
<dbReference type="PANTHER" id="PTHR44688">
    <property type="entry name" value="DNA-BINDING TRANSCRIPTIONAL ACTIVATOR DEVR_DOSR"/>
    <property type="match status" value="1"/>
</dbReference>
<keyword evidence="3" id="KW-0010">Activator</keyword>
<evidence type="ECO:0000313" key="7">
    <source>
        <dbReference type="Proteomes" id="UP000503464"/>
    </source>
</evidence>
<protein>
    <submittedName>
        <fullName evidence="6">LuxR C-terminal-related transcriptional regulator</fullName>
    </submittedName>
</protein>
<dbReference type="AlphaFoldDB" id="A0AAE9LV99"/>
<dbReference type="Proteomes" id="UP000503464">
    <property type="component" value="Chromosome"/>
</dbReference>
<dbReference type="InterPro" id="IPR036388">
    <property type="entry name" value="WH-like_DNA-bd_sf"/>
</dbReference>
<dbReference type="InterPro" id="IPR016032">
    <property type="entry name" value="Sig_transdc_resp-reg_C-effctor"/>
</dbReference>
<evidence type="ECO:0000313" key="6">
    <source>
        <dbReference type="EMBL" id="USN89310.1"/>
    </source>
</evidence>
<proteinExistence type="predicted"/>
<dbReference type="SUPFAM" id="SSF46894">
    <property type="entry name" value="C-terminal effector domain of the bipartite response regulators"/>
    <property type="match status" value="1"/>
</dbReference>
<organism evidence="6 7">
    <name type="scientific">Serratia fonticola</name>
    <dbReference type="NCBI Taxonomy" id="47917"/>
    <lineage>
        <taxon>Bacteria</taxon>
        <taxon>Pseudomonadati</taxon>
        <taxon>Pseudomonadota</taxon>
        <taxon>Gammaproteobacteria</taxon>
        <taxon>Enterobacterales</taxon>
        <taxon>Yersiniaceae</taxon>
        <taxon>Serratia</taxon>
    </lineage>
</organism>
<feature type="domain" description="HTH luxR-type" evidence="5">
    <location>
        <begin position="1"/>
        <end position="63"/>
    </location>
</feature>